<sequence length="295" mass="32480">MSAQHAGLFATPQPATLAGQINWVTQAHTIVPFFACSAQTQQQALRYIGTTLSAIRRVAETENSPIRQYFLKMRHIPSLDCIFIADGRPVLTQWGLSNTTSDPLAAYDDGQPGKIRTTLFPFPPHFAAAALVGAALGLACSCLLLRSMPEQNFCGKKNGIPEKIWKTHDLSLIKGCWLRISNLNTRNLTTQKITKVAKWSFCFDDSGTNGTQELHYDDGQACKGPMHTHFENGTLVVEAERCPFASTNNRFVATTYRCTQQRDGLVSCPGTTTDPSVPWAQRQGAAEGTFQRLDQ</sequence>
<evidence type="ECO:0000256" key="1">
    <source>
        <dbReference type="SAM" id="MobiDB-lite"/>
    </source>
</evidence>
<dbReference type="AlphaFoldDB" id="A0A149RRF6"/>
<dbReference type="PATRIC" id="fig|178901.13.peg.846"/>
<accession>A0A149RRF6</accession>
<proteinExistence type="predicted"/>
<protein>
    <submittedName>
        <fullName evidence="2">Uncharacterized protein</fullName>
    </submittedName>
</protein>
<evidence type="ECO:0000313" key="2">
    <source>
        <dbReference type="EMBL" id="KXV16961.1"/>
    </source>
</evidence>
<comment type="caution">
    <text evidence="2">The sequence shown here is derived from an EMBL/GenBank/DDBJ whole genome shotgun (WGS) entry which is preliminary data.</text>
</comment>
<dbReference type="Proteomes" id="UP000075526">
    <property type="component" value="Unassembled WGS sequence"/>
</dbReference>
<gene>
    <name evidence="2" type="ORF">AD933_05305</name>
</gene>
<name>A0A149RRF6_9PROT</name>
<organism evidence="2 3">
    <name type="scientific">Acetobacter malorum</name>
    <dbReference type="NCBI Taxonomy" id="178901"/>
    <lineage>
        <taxon>Bacteria</taxon>
        <taxon>Pseudomonadati</taxon>
        <taxon>Pseudomonadota</taxon>
        <taxon>Alphaproteobacteria</taxon>
        <taxon>Acetobacterales</taxon>
        <taxon>Acetobacteraceae</taxon>
        <taxon>Acetobacter</taxon>
    </lineage>
</organism>
<dbReference type="EMBL" id="LHZF01000152">
    <property type="protein sequence ID" value="KXV16961.1"/>
    <property type="molecule type" value="Genomic_DNA"/>
</dbReference>
<feature type="region of interest" description="Disordered" evidence="1">
    <location>
        <begin position="269"/>
        <end position="295"/>
    </location>
</feature>
<evidence type="ECO:0000313" key="3">
    <source>
        <dbReference type="Proteomes" id="UP000075526"/>
    </source>
</evidence>
<reference evidence="2 3" key="1">
    <citation type="submission" date="2015-06" db="EMBL/GenBank/DDBJ databases">
        <title>Improved classification and identification of acetic acid bacteria using matrix-assisted laser desorption/ionization time-of-flight mass spectrometry; Gluconobacter nephelii and Gluconobacter uchimurae are later heterotypic synonyms of Gluconobacter japonicus and Gluconobacter oxydans, respectively.</title>
        <authorList>
            <person name="Li L."/>
            <person name="Cleenwerck I."/>
            <person name="De Vuyst L."/>
            <person name="Vandamme P."/>
        </authorList>
    </citation>
    <scope>NUCLEOTIDE SEQUENCE [LARGE SCALE GENOMIC DNA]</scope>
    <source>
        <strain evidence="2 3">LMG 1552</strain>
    </source>
</reference>